<organism evidence="2">
    <name type="scientific">Solanum lycopersicum</name>
    <name type="common">Tomato</name>
    <name type="synonym">Lycopersicon esculentum</name>
    <dbReference type="NCBI Taxonomy" id="4081"/>
    <lineage>
        <taxon>Eukaryota</taxon>
        <taxon>Viridiplantae</taxon>
        <taxon>Streptophyta</taxon>
        <taxon>Embryophyta</taxon>
        <taxon>Tracheophyta</taxon>
        <taxon>Spermatophyta</taxon>
        <taxon>Magnoliopsida</taxon>
        <taxon>eudicotyledons</taxon>
        <taxon>Gunneridae</taxon>
        <taxon>Pentapetalae</taxon>
        <taxon>asterids</taxon>
        <taxon>lamiids</taxon>
        <taxon>Solanales</taxon>
        <taxon>Solanaceae</taxon>
        <taxon>Solanoideae</taxon>
        <taxon>Solaneae</taxon>
        <taxon>Solanum</taxon>
        <taxon>Solanum subgen. Lycopersicon</taxon>
    </lineage>
</organism>
<evidence type="ECO:0000313" key="2">
    <source>
        <dbReference type="EnsemblPlants" id="Solyc01g088040.3.1.1"/>
    </source>
</evidence>
<feature type="transmembrane region" description="Helical" evidence="1">
    <location>
        <begin position="28"/>
        <end position="47"/>
    </location>
</feature>
<sequence length="64" mass="7096">RAVEENWCIDRRDLSMSLMKGEPLVRKIALIAKYAVFPGAMAAAVIYSPPTYASYFKPQSSASK</sequence>
<keyword evidence="1" id="KW-0812">Transmembrane</keyword>
<reference evidence="2" key="1">
    <citation type="journal article" date="2012" name="Nature">
        <title>The tomato genome sequence provides insights into fleshy fruit evolution.</title>
        <authorList>
            <consortium name="Tomato Genome Consortium"/>
        </authorList>
    </citation>
    <scope>NUCLEOTIDE SEQUENCE [LARGE SCALE GENOMIC DNA]</scope>
    <source>
        <strain evidence="2">cv. Heinz 1706</strain>
    </source>
</reference>
<name>A0A3Q7EJ12_SOLLC</name>
<reference evidence="2" key="2">
    <citation type="submission" date="2019-01" db="UniProtKB">
        <authorList>
            <consortium name="EnsemblPlants"/>
        </authorList>
    </citation>
    <scope>IDENTIFICATION</scope>
    <source>
        <strain evidence="2">cv. Heinz 1706</strain>
    </source>
</reference>
<keyword evidence="1" id="KW-0472">Membrane</keyword>
<dbReference type="PaxDb" id="4081-Solyc01g088040.2.1"/>
<protein>
    <submittedName>
        <fullName evidence="2">Uncharacterized protein</fullName>
    </submittedName>
</protein>
<evidence type="ECO:0000313" key="3">
    <source>
        <dbReference type="Proteomes" id="UP000004994"/>
    </source>
</evidence>
<dbReference type="Gramene" id="Solyc01g088040.3.1">
    <property type="protein sequence ID" value="Solyc01g088040.3.1.1"/>
    <property type="gene ID" value="Solyc01g088040.3"/>
</dbReference>
<dbReference type="InParanoid" id="A0A3Q7EJ12"/>
<dbReference type="AlphaFoldDB" id="A0A3Q7EJ12"/>
<keyword evidence="3" id="KW-1185">Reference proteome</keyword>
<dbReference type="EnsemblPlants" id="Solyc01g088040.3.1">
    <property type="protein sequence ID" value="Solyc01g088040.3.1.1"/>
    <property type="gene ID" value="Solyc01g088040.3"/>
</dbReference>
<keyword evidence="1" id="KW-1133">Transmembrane helix</keyword>
<proteinExistence type="predicted"/>
<dbReference type="Proteomes" id="UP000004994">
    <property type="component" value="Chromosome 1"/>
</dbReference>
<accession>A0A3Q7EJ12</accession>
<evidence type="ECO:0000256" key="1">
    <source>
        <dbReference type="SAM" id="Phobius"/>
    </source>
</evidence>